<evidence type="ECO:0000313" key="4">
    <source>
        <dbReference type="Proteomes" id="UP000789572"/>
    </source>
</evidence>
<dbReference type="EMBL" id="CAJVPJ010003709">
    <property type="protein sequence ID" value="CAG8643890.1"/>
    <property type="molecule type" value="Genomic_DNA"/>
</dbReference>
<dbReference type="PANTHER" id="PTHR24006:SF827">
    <property type="entry name" value="UBIQUITIN CARBOXYL-TERMINAL HYDROLASE 34"/>
    <property type="match status" value="1"/>
</dbReference>
<keyword evidence="1" id="KW-0732">Signal</keyword>
<dbReference type="OrthoDB" id="2430460at2759"/>
<reference evidence="3" key="1">
    <citation type="submission" date="2021-06" db="EMBL/GenBank/DDBJ databases">
        <authorList>
            <person name="Kallberg Y."/>
            <person name="Tangrot J."/>
            <person name="Rosling A."/>
        </authorList>
    </citation>
    <scope>NUCLEOTIDE SEQUENCE</scope>
    <source>
        <strain evidence="3">IA702</strain>
    </source>
</reference>
<dbReference type="AlphaFoldDB" id="A0A9N9GYN6"/>
<dbReference type="InterPro" id="IPR018200">
    <property type="entry name" value="USP_CS"/>
</dbReference>
<dbReference type="SUPFAM" id="SSF48371">
    <property type="entry name" value="ARM repeat"/>
    <property type="match status" value="1"/>
</dbReference>
<evidence type="ECO:0000256" key="1">
    <source>
        <dbReference type="SAM" id="SignalP"/>
    </source>
</evidence>
<dbReference type="InterPro" id="IPR050164">
    <property type="entry name" value="Peptidase_C19"/>
</dbReference>
<dbReference type="GO" id="GO:0004843">
    <property type="term" value="F:cysteine-type deubiquitinase activity"/>
    <property type="evidence" value="ECO:0007669"/>
    <property type="project" value="InterPro"/>
</dbReference>
<gene>
    <name evidence="3" type="ORF">POCULU_LOCUS9572</name>
</gene>
<dbReference type="GO" id="GO:0005634">
    <property type="term" value="C:nucleus"/>
    <property type="evidence" value="ECO:0007669"/>
    <property type="project" value="TreeGrafter"/>
</dbReference>
<keyword evidence="4" id="KW-1185">Reference proteome</keyword>
<evidence type="ECO:0000259" key="2">
    <source>
        <dbReference type="PROSITE" id="PS50235"/>
    </source>
</evidence>
<organism evidence="3 4">
    <name type="scientific">Paraglomus occultum</name>
    <dbReference type="NCBI Taxonomy" id="144539"/>
    <lineage>
        <taxon>Eukaryota</taxon>
        <taxon>Fungi</taxon>
        <taxon>Fungi incertae sedis</taxon>
        <taxon>Mucoromycota</taxon>
        <taxon>Glomeromycotina</taxon>
        <taxon>Glomeromycetes</taxon>
        <taxon>Paraglomerales</taxon>
        <taxon>Paraglomeraceae</taxon>
        <taxon>Paraglomus</taxon>
    </lineage>
</organism>
<dbReference type="InterPro" id="IPR038765">
    <property type="entry name" value="Papain-like_cys_pep_sf"/>
</dbReference>
<dbReference type="PANTHER" id="PTHR24006">
    <property type="entry name" value="UBIQUITIN CARBOXYL-TERMINAL HYDROLASE"/>
    <property type="match status" value="1"/>
</dbReference>
<dbReference type="Gene3D" id="3.90.70.10">
    <property type="entry name" value="Cysteine proteinases"/>
    <property type="match status" value="2"/>
</dbReference>
<dbReference type="Proteomes" id="UP000789572">
    <property type="component" value="Unassembled WGS sequence"/>
</dbReference>
<name>A0A9N9GYN6_9GLOM</name>
<dbReference type="GO" id="GO:0016579">
    <property type="term" value="P:protein deubiquitination"/>
    <property type="evidence" value="ECO:0007669"/>
    <property type="project" value="InterPro"/>
</dbReference>
<dbReference type="PROSITE" id="PS00973">
    <property type="entry name" value="USP_2"/>
    <property type="match status" value="1"/>
</dbReference>
<feature type="non-terminal residue" evidence="3">
    <location>
        <position position="1"/>
    </location>
</feature>
<accession>A0A9N9GYN6</accession>
<feature type="chain" id="PRO_5040275868" evidence="1">
    <location>
        <begin position="20"/>
        <end position="689"/>
    </location>
</feature>
<dbReference type="InterPro" id="IPR016024">
    <property type="entry name" value="ARM-type_fold"/>
</dbReference>
<sequence length="689" mass="79584">KRACLGLLLKVIDFFASNGSPASGEAFKRINKADLVAKMIEIVGKCTDQSHEQVEEDVFIIKHATKLLLCLCLNDENALNSFLKYPNLRQWLLSALAQCQSEESRQEIARMIYRFCVMNTEPMIDENTDQRLRAHEFFIRLLISFLPELENHVFSSKEYFDLCGDLLGLFTKTTDYNVKELFIELVNRLRQHPIREQSHVCSDDTVVVGLLKLIKILVEKYSELKRIPELDNSLIDMIFHDCLFEIPVMKHSGSTCLPPKCKLDLSRNTAMELLYELAKDCPENFSYLTELLLQQLDRGNQLNNQWNYCPKASQKAVSGYVGLQNLDENKDESLLYQLQVVFGHLQESAKKAYEATPFCRAYKDYDGQPLNVAVQMDVDEYFAGLFDRLENSVTGTPQAVLFKEHFGGTTVQQIKSRECTHSSQMIVNQAGFNLYSPPNRTCFKKLPNNLIIHLKRFDFDYEASKRIKINDFFEFPTEINMEPYTLDYLTKKESGQLDELNMDTSNMSQYEYELVGVLVHTGTADSGHYYSFIKERKPAPGDPSTERRWYQFNDSNVELFDAREIPKQCYGGPEQITQWDPNLGKSVTRTFPRPYSAYMLFYERCSDTSNDIMSPAAKDHASNVPSDIYTHVWDENIGFLKDRNIFDTAYFRLLWNVLHSIDAHTIDQLTSPEKDVDFTFRIIQISSEF</sequence>
<evidence type="ECO:0000313" key="3">
    <source>
        <dbReference type="EMBL" id="CAG8643890.1"/>
    </source>
</evidence>
<feature type="domain" description="USP" evidence="2">
    <location>
        <begin position="272"/>
        <end position="605"/>
    </location>
</feature>
<dbReference type="PROSITE" id="PS50235">
    <property type="entry name" value="USP_3"/>
    <property type="match status" value="1"/>
</dbReference>
<dbReference type="GO" id="GO:0005829">
    <property type="term" value="C:cytosol"/>
    <property type="evidence" value="ECO:0007669"/>
    <property type="project" value="TreeGrafter"/>
</dbReference>
<dbReference type="InterPro" id="IPR028889">
    <property type="entry name" value="USP"/>
</dbReference>
<feature type="signal peptide" evidence="1">
    <location>
        <begin position="1"/>
        <end position="19"/>
    </location>
</feature>
<comment type="caution">
    <text evidence="3">The sequence shown here is derived from an EMBL/GenBank/DDBJ whole genome shotgun (WGS) entry which is preliminary data.</text>
</comment>
<protein>
    <submittedName>
        <fullName evidence="3">4721_t:CDS:1</fullName>
    </submittedName>
</protein>
<feature type="non-terminal residue" evidence="3">
    <location>
        <position position="689"/>
    </location>
</feature>
<proteinExistence type="predicted"/>
<dbReference type="SUPFAM" id="SSF54001">
    <property type="entry name" value="Cysteine proteinases"/>
    <property type="match status" value="1"/>
</dbReference>
<dbReference type="InterPro" id="IPR001394">
    <property type="entry name" value="Peptidase_C19_UCH"/>
</dbReference>
<dbReference type="Pfam" id="PF00443">
    <property type="entry name" value="UCH"/>
    <property type="match status" value="1"/>
</dbReference>